<dbReference type="Proteomes" id="UP001225378">
    <property type="component" value="Chromosome"/>
</dbReference>
<feature type="transmembrane region" description="Helical" evidence="1">
    <location>
        <begin position="101"/>
        <end position="122"/>
    </location>
</feature>
<feature type="transmembrane region" description="Helical" evidence="1">
    <location>
        <begin position="266"/>
        <end position="286"/>
    </location>
</feature>
<accession>A0AAU7NTN1</accession>
<name>A0AAU7NTN1_9GAMM</name>
<evidence type="ECO:0000256" key="1">
    <source>
        <dbReference type="SAM" id="Phobius"/>
    </source>
</evidence>
<dbReference type="EMBL" id="CP157743">
    <property type="protein sequence ID" value="XBS20312.1"/>
    <property type="molecule type" value="Genomic_DNA"/>
</dbReference>
<evidence type="ECO:0000313" key="2">
    <source>
        <dbReference type="EMBL" id="XBS20312.1"/>
    </source>
</evidence>
<feature type="transmembrane region" description="Helical" evidence="1">
    <location>
        <begin position="163"/>
        <end position="186"/>
    </location>
</feature>
<keyword evidence="1" id="KW-1133">Transmembrane helix</keyword>
<feature type="transmembrane region" description="Helical" evidence="1">
    <location>
        <begin position="209"/>
        <end position="227"/>
    </location>
</feature>
<feature type="transmembrane region" description="Helical" evidence="1">
    <location>
        <begin position="234"/>
        <end position="254"/>
    </location>
</feature>
<evidence type="ECO:0000313" key="3">
    <source>
        <dbReference type="Proteomes" id="UP001225378"/>
    </source>
</evidence>
<keyword evidence="1" id="KW-0812">Transmembrane</keyword>
<feature type="transmembrane region" description="Helical" evidence="1">
    <location>
        <begin position="53"/>
        <end position="71"/>
    </location>
</feature>
<protein>
    <recommendedName>
        <fullName evidence="4">DUF2232 domain-containing protein</fullName>
    </recommendedName>
</protein>
<feature type="transmembrane region" description="Helical" evidence="1">
    <location>
        <begin position="78"/>
        <end position="95"/>
    </location>
</feature>
<keyword evidence="1" id="KW-0472">Membrane</keyword>
<proteinExistence type="predicted"/>
<dbReference type="AlphaFoldDB" id="A0AAU7NTN1"/>
<gene>
    <name evidence="2" type="ORF">Q9L42_018495</name>
</gene>
<dbReference type="RefSeq" id="WP_305906919.1">
    <property type="nucleotide sequence ID" value="NZ_CP157743.1"/>
</dbReference>
<organism evidence="2 3">
    <name type="scientific">Methylomarinum roseum</name>
    <dbReference type="NCBI Taxonomy" id="3067653"/>
    <lineage>
        <taxon>Bacteria</taxon>
        <taxon>Pseudomonadati</taxon>
        <taxon>Pseudomonadota</taxon>
        <taxon>Gammaproteobacteria</taxon>
        <taxon>Methylococcales</taxon>
        <taxon>Methylococcaceae</taxon>
        <taxon>Methylomarinum</taxon>
    </lineage>
</organism>
<keyword evidence="3" id="KW-1185">Reference proteome</keyword>
<evidence type="ECO:0008006" key="4">
    <source>
        <dbReference type="Google" id="ProtNLM"/>
    </source>
</evidence>
<sequence length="303" mass="33022">MKFLAGYIMKGRIQAMTVASTLALLSLLFPPVSIVSSATVALVTLRRGANEGLYVLIISCLATAALGMLLLGSYQFALLYGLVLWLPIWLISIVLREGRYLSVTIEVAVILGIVGIVGFYLYHPDPAALWNSLLTQMFQPVMDGSVDVPSEEISLSLARFSRIMTGAIAAGIVYGLIFGLFLARWWQSALYNPGGFRAEFLGLRIHPQLAYLTLVVLVMALTLSGAVAEVCRNIIVLLFVLYTLTGTAALHASFAEMKSGRFMVPFLYITLVMIPHVAIAVALFGLGDTWLNLRNKISNQSDE</sequence>
<dbReference type="KEGG" id="mech:Q9L42_018495"/>
<reference evidence="2 3" key="1">
    <citation type="journal article" date="2024" name="Microbiology">
        <title>Methylomarinum rosea sp. nov., a novel halophilic methanotrophic bacterium from the hypersaline Lake Elton.</title>
        <authorList>
            <person name="Suleimanov R.Z."/>
            <person name="Oshkin I.Y."/>
            <person name="Danilova O.V."/>
            <person name="Suzina N.E."/>
            <person name="Dedysh S.N."/>
        </authorList>
    </citation>
    <scope>NUCLEOTIDE SEQUENCE [LARGE SCALE GENOMIC DNA]</scope>
    <source>
        <strain evidence="2 3">Ch1-1</strain>
    </source>
</reference>